<dbReference type="Gene3D" id="3.40.50.12780">
    <property type="entry name" value="N-terminal domain of ligase-like"/>
    <property type="match status" value="1"/>
</dbReference>
<name>A0A1F2WIV3_9ACTN</name>
<sequence>MPSVPENIAMNMMSRINIGDIPRRSAAKFGDRIALVYQDQRITFKQLNENCCRMAHVFEQLGARKGDGISFMTHNCLHYIYSWLGACKIGCIVNPLNFMLKAPEIEFIVNNAESKLFFVEDALVPQALAAAPSLKNVESFGIIRINAPEAEVPEGWLILDELFDSMTDSSEPLVATADDDLASLMYTSGTEALPKGVMNTHKNFFSTLMSGLADLHLQGDDNALLSIPLYHVAGKYLLLEFINLGCHLVLEYAPNPIEILELTQQEKVTAWVYPPMLYQILPSMPDFASYDLSSLRKFVAFGAVMPVSVLQQWKALFPEAIWMNYYGQTESSPVGSTLQPEDFERKIDSIGRPHTGVEIKIFDEDDNEVLLGDVGEIVMRGPSVMKGYYRNPEKTAETLRHGWLHTGDLGRFDDEGFLYFVDRKKDMIKSGGENVSSQEVEGVIFRHDKVMQVAVVGLPDEYWVEAVTACVVPYPGMEVTEEEIVAYCKENLAGYKVPKRVVVMPLEELPMLPSGKILKRELRIRLTKETEQ</sequence>
<dbReference type="InterPro" id="IPR000873">
    <property type="entry name" value="AMP-dep_synth/lig_dom"/>
</dbReference>
<dbReference type="PANTHER" id="PTHR43767">
    <property type="entry name" value="LONG-CHAIN-FATTY-ACID--COA LIGASE"/>
    <property type="match status" value="1"/>
</dbReference>
<comment type="caution">
    <text evidence="5">The sequence shown here is derived from an EMBL/GenBank/DDBJ whole genome shotgun (WGS) entry which is preliminary data.</text>
</comment>
<dbReference type="AlphaFoldDB" id="A0A1F2WIV3"/>
<dbReference type="Proteomes" id="UP000177876">
    <property type="component" value="Unassembled WGS sequence"/>
</dbReference>
<dbReference type="FunFam" id="3.30.300.30:FF:000008">
    <property type="entry name" value="2,3-dihydroxybenzoate-AMP ligase"/>
    <property type="match status" value="1"/>
</dbReference>
<dbReference type="InterPro" id="IPR045851">
    <property type="entry name" value="AMP-bd_C_sf"/>
</dbReference>
<dbReference type="InterPro" id="IPR025110">
    <property type="entry name" value="AMP-bd_C"/>
</dbReference>
<evidence type="ECO:0008006" key="7">
    <source>
        <dbReference type="Google" id="ProtNLM"/>
    </source>
</evidence>
<dbReference type="STRING" id="1797197.A2Y75_06455"/>
<dbReference type="EMBL" id="MELK01000040">
    <property type="protein sequence ID" value="OFW56805.1"/>
    <property type="molecule type" value="Genomic_DNA"/>
</dbReference>
<evidence type="ECO:0000259" key="4">
    <source>
        <dbReference type="Pfam" id="PF13193"/>
    </source>
</evidence>
<dbReference type="PANTHER" id="PTHR43767:SF1">
    <property type="entry name" value="NONRIBOSOMAL PEPTIDE SYNTHASE PES1 (EUROFUNG)-RELATED"/>
    <property type="match status" value="1"/>
</dbReference>
<feature type="domain" description="AMP-dependent synthetase/ligase" evidence="3">
    <location>
        <begin position="23"/>
        <end position="389"/>
    </location>
</feature>
<evidence type="ECO:0000256" key="1">
    <source>
        <dbReference type="ARBA" id="ARBA00006432"/>
    </source>
</evidence>
<evidence type="ECO:0000259" key="3">
    <source>
        <dbReference type="Pfam" id="PF00501"/>
    </source>
</evidence>
<keyword evidence="2" id="KW-0436">Ligase</keyword>
<gene>
    <name evidence="5" type="ORF">A2Y75_06455</name>
</gene>
<dbReference type="Pfam" id="PF00501">
    <property type="entry name" value="AMP-binding"/>
    <property type="match status" value="1"/>
</dbReference>
<dbReference type="SUPFAM" id="SSF56801">
    <property type="entry name" value="Acetyl-CoA synthetase-like"/>
    <property type="match status" value="1"/>
</dbReference>
<proteinExistence type="inferred from homology"/>
<protein>
    <recommendedName>
        <fullName evidence="7">Long-chain-fatty-acid--CoA ligase</fullName>
    </recommendedName>
</protein>
<dbReference type="Gene3D" id="3.30.300.30">
    <property type="match status" value="1"/>
</dbReference>
<reference evidence="5 6" key="1">
    <citation type="journal article" date="2016" name="Nat. Commun.">
        <title>Thousands of microbial genomes shed light on interconnected biogeochemical processes in an aquifer system.</title>
        <authorList>
            <person name="Anantharaman K."/>
            <person name="Brown C.T."/>
            <person name="Hug L.A."/>
            <person name="Sharon I."/>
            <person name="Castelle C.J."/>
            <person name="Probst A.J."/>
            <person name="Thomas B.C."/>
            <person name="Singh A."/>
            <person name="Wilkins M.J."/>
            <person name="Karaoz U."/>
            <person name="Brodie E.L."/>
            <person name="Williams K.H."/>
            <person name="Hubbard S.S."/>
            <person name="Banfield J.F."/>
        </authorList>
    </citation>
    <scope>NUCLEOTIDE SEQUENCE [LARGE SCALE GENOMIC DNA]</scope>
</reference>
<evidence type="ECO:0000256" key="2">
    <source>
        <dbReference type="ARBA" id="ARBA00022598"/>
    </source>
</evidence>
<comment type="similarity">
    <text evidence="1">Belongs to the ATP-dependent AMP-binding enzyme family.</text>
</comment>
<dbReference type="Pfam" id="PF13193">
    <property type="entry name" value="AMP-binding_C"/>
    <property type="match status" value="1"/>
</dbReference>
<dbReference type="GO" id="GO:0016878">
    <property type="term" value="F:acid-thiol ligase activity"/>
    <property type="evidence" value="ECO:0007669"/>
    <property type="project" value="UniProtKB-ARBA"/>
</dbReference>
<accession>A0A1F2WIV3</accession>
<evidence type="ECO:0000313" key="6">
    <source>
        <dbReference type="Proteomes" id="UP000177876"/>
    </source>
</evidence>
<feature type="domain" description="AMP-binding enzyme C-terminal" evidence="4">
    <location>
        <begin position="439"/>
        <end position="516"/>
    </location>
</feature>
<evidence type="ECO:0000313" key="5">
    <source>
        <dbReference type="EMBL" id="OFW56805.1"/>
    </source>
</evidence>
<dbReference type="InterPro" id="IPR042099">
    <property type="entry name" value="ANL_N_sf"/>
</dbReference>
<dbReference type="InterPro" id="IPR050237">
    <property type="entry name" value="ATP-dep_AMP-bd_enzyme"/>
</dbReference>
<organism evidence="5 6">
    <name type="scientific">Candidatus Solincola sediminis</name>
    <dbReference type="NCBI Taxonomy" id="1797199"/>
    <lineage>
        <taxon>Bacteria</taxon>
        <taxon>Bacillati</taxon>
        <taxon>Actinomycetota</taxon>
        <taxon>Candidatus Geothermincolia</taxon>
        <taxon>Candidatus Geothermincolales</taxon>
        <taxon>Candidatus Geothermincolaceae</taxon>
        <taxon>Candidatus Solincola</taxon>
    </lineage>
</organism>